<accession>A0A8T0IT51</accession>
<dbReference type="SMART" id="SM00490">
    <property type="entry name" value="HELICc"/>
    <property type="match status" value="1"/>
</dbReference>
<dbReference type="PROSITE" id="PS51195">
    <property type="entry name" value="Q_MOTIF"/>
    <property type="match status" value="1"/>
</dbReference>
<dbReference type="CDD" id="cd00268">
    <property type="entry name" value="DEADc"/>
    <property type="match status" value="1"/>
</dbReference>
<dbReference type="Gene3D" id="4.10.60.10">
    <property type="entry name" value="Zinc finger, CCHC-type"/>
    <property type="match status" value="1"/>
</dbReference>
<protein>
    <recommendedName>
        <fullName evidence="2">RNA helicase</fullName>
        <ecNumber evidence="2">3.6.4.13</ecNumber>
    </recommendedName>
</protein>
<feature type="compositionally biased region" description="Basic and acidic residues" evidence="12">
    <location>
        <begin position="721"/>
        <end position="765"/>
    </location>
</feature>
<keyword evidence="10" id="KW-0479">Metal-binding</keyword>
<evidence type="ECO:0000256" key="4">
    <source>
        <dbReference type="ARBA" id="ARBA00022801"/>
    </source>
</evidence>
<dbReference type="PANTHER" id="PTHR47959:SF1">
    <property type="entry name" value="ATP-DEPENDENT RNA HELICASE DBPA"/>
    <property type="match status" value="1"/>
</dbReference>
<evidence type="ECO:0000256" key="12">
    <source>
        <dbReference type="SAM" id="MobiDB-lite"/>
    </source>
</evidence>
<name>A0A8T0IT51_CERPU</name>
<dbReference type="GO" id="GO:0008270">
    <property type="term" value="F:zinc ion binding"/>
    <property type="evidence" value="ECO:0007669"/>
    <property type="project" value="UniProtKB-KW"/>
</dbReference>
<feature type="region of interest" description="Disordered" evidence="12">
    <location>
        <begin position="59"/>
        <end position="87"/>
    </location>
</feature>
<evidence type="ECO:0000259" key="15">
    <source>
        <dbReference type="PROSITE" id="PS51194"/>
    </source>
</evidence>
<evidence type="ECO:0000259" key="14">
    <source>
        <dbReference type="PROSITE" id="PS51192"/>
    </source>
</evidence>
<dbReference type="InterPro" id="IPR014001">
    <property type="entry name" value="Helicase_ATP-bd"/>
</dbReference>
<dbReference type="GO" id="GO:0003724">
    <property type="term" value="F:RNA helicase activity"/>
    <property type="evidence" value="ECO:0007669"/>
    <property type="project" value="UniProtKB-EC"/>
</dbReference>
<evidence type="ECO:0000259" key="16">
    <source>
        <dbReference type="PROSITE" id="PS51195"/>
    </source>
</evidence>
<dbReference type="SMART" id="SM00487">
    <property type="entry name" value="DEXDc"/>
    <property type="match status" value="1"/>
</dbReference>
<dbReference type="InterPro" id="IPR001650">
    <property type="entry name" value="Helicase_C-like"/>
</dbReference>
<feature type="domain" description="Helicase C-terminal" evidence="15">
    <location>
        <begin position="379"/>
        <end position="524"/>
    </location>
</feature>
<dbReference type="CDD" id="cd18787">
    <property type="entry name" value="SF2_C_DEAD"/>
    <property type="match status" value="1"/>
</dbReference>
<evidence type="ECO:0000256" key="3">
    <source>
        <dbReference type="ARBA" id="ARBA00022741"/>
    </source>
</evidence>
<dbReference type="SMART" id="SM00343">
    <property type="entry name" value="ZnF_C2HC"/>
    <property type="match status" value="1"/>
</dbReference>
<keyword evidence="10" id="KW-0862">Zinc</keyword>
<dbReference type="Pfam" id="PF00271">
    <property type="entry name" value="Helicase_C"/>
    <property type="match status" value="1"/>
</dbReference>
<comment type="similarity">
    <text evidence="1">Belongs to the DEAD box helicase family. DDX21/DDX50 subfamily.</text>
</comment>
<evidence type="ECO:0000313" key="18">
    <source>
        <dbReference type="Proteomes" id="UP000822688"/>
    </source>
</evidence>
<evidence type="ECO:0000256" key="11">
    <source>
        <dbReference type="PROSITE-ProRule" id="PRU00552"/>
    </source>
</evidence>
<comment type="catalytic activity">
    <reaction evidence="9">
        <text>ATP + H2O = ADP + phosphate + H(+)</text>
        <dbReference type="Rhea" id="RHEA:13065"/>
        <dbReference type="ChEBI" id="CHEBI:15377"/>
        <dbReference type="ChEBI" id="CHEBI:15378"/>
        <dbReference type="ChEBI" id="CHEBI:30616"/>
        <dbReference type="ChEBI" id="CHEBI:43474"/>
        <dbReference type="ChEBI" id="CHEBI:456216"/>
        <dbReference type="EC" id="3.6.4.13"/>
    </reaction>
</comment>
<evidence type="ECO:0000313" key="17">
    <source>
        <dbReference type="EMBL" id="KAG0585956.1"/>
    </source>
</evidence>
<feature type="compositionally biased region" description="Low complexity" evidence="12">
    <location>
        <begin position="794"/>
        <end position="809"/>
    </location>
</feature>
<evidence type="ECO:0000256" key="6">
    <source>
        <dbReference type="ARBA" id="ARBA00022840"/>
    </source>
</evidence>
<dbReference type="InterPro" id="IPR050079">
    <property type="entry name" value="DEAD_box_RNA_helicase"/>
</dbReference>
<dbReference type="CDD" id="cd12938">
    <property type="entry name" value="GUCT_Hera"/>
    <property type="match status" value="1"/>
</dbReference>
<proteinExistence type="inferred from homology"/>
<dbReference type="InterPro" id="IPR014014">
    <property type="entry name" value="RNA_helicase_DEAD_Q_motif"/>
</dbReference>
<dbReference type="GO" id="GO:0005524">
    <property type="term" value="F:ATP binding"/>
    <property type="evidence" value="ECO:0007669"/>
    <property type="project" value="UniProtKB-KW"/>
</dbReference>
<dbReference type="GO" id="GO:0003723">
    <property type="term" value="F:RNA binding"/>
    <property type="evidence" value="ECO:0007669"/>
    <property type="project" value="UniProtKB-KW"/>
</dbReference>
<evidence type="ECO:0000256" key="9">
    <source>
        <dbReference type="ARBA" id="ARBA00047984"/>
    </source>
</evidence>
<feature type="domain" description="CCHC-type" evidence="13">
    <location>
        <begin position="820"/>
        <end position="835"/>
    </location>
</feature>
<dbReference type="FunFam" id="3.40.50.300:FF:000911">
    <property type="entry name" value="Nucleolar RNA helicase II"/>
    <property type="match status" value="1"/>
</dbReference>
<evidence type="ECO:0000256" key="1">
    <source>
        <dbReference type="ARBA" id="ARBA00006517"/>
    </source>
</evidence>
<gene>
    <name evidence="17" type="ORF">KC19_2G052200</name>
</gene>
<dbReference type="InterPro" id="IPR044742">
    <property type="entry name" value="DEAD/DEAH_RhlB"/>
</dbReference>
<keyword evidence="18" id="KW-1185">Reference proteome</keyword>
<organism evidence="17 18">
    <name type="scientific">Ceratodon purpureus</name>
    <name type="common">Fire moss</name>
    <name type="synonym">Dicranum purpureum</name>
    <dbReference type="NCBI Taxonomy" id="3225"/>
    <lineage>
        <taxon>Eukaryota</taxon>
        <taxon>Viridiplantae</taxon>
        <taxon>Streptophyta</taxon>
        <taxon>Embryophyta</taxon>
        <taxon>Bryophyta</taxon>
        <taxon>Bryophytina</taxon>
        <taxon>Bryopsida</taxon>
        <taxon>Dicranidae</taxon>
        <taxon>Pseudoditrichales</taxon>
        <taxon>Ditrichaceae</taxon>
        <taxon>Ceratodon</taxon>
    </lineage>
</organism>
<keyword evidence="4" id="KW-0378">Hydrolase</keyword>
<dbReference type="PROSITE" id="PS50158">
    <property type="entry name" value="ZF_CCHC"/>
    <property type="match status" value="1"/>
</dbReference>
<evidence type="ECO:0000256" key="10">
    <source>
        <dbReference type="PROSITE-ProRule" id="PRU00047"/>
    </source>
</evidence>
<dbReference type="FunFam" id="3.40.50.300:FF:001060">
    <property type="entry name" value="ATP-dependent RNA helicase RhlE"/>
    <property type="match status" value="1"/>
</dbReference>
<evidence type="ECO:0000256" key="5">
    <source>
        <dbReference type="ARBA" id="ARBA00022806"/>
    </source>
</evidence>
<feature type="domain" description="DEAD-box RNA helicase Q" evidence="16">
    <location>
        <begin position="141"/>
        <end position="169"/>
    </location>
</feature>
<dbReference type="InterPro" id="IPR011545">
    <property type="entry name" value="DEAD/DEAH_box_helicase_dom"/>
</dbReference>
<keyword evidence="8" id="KW-0809">Transit peptide</keyword>
<feature type="short sequence motif" description="Q motif" evidence="11">
    <location>
        <begin position="141"/>
        <end position="169"/>
    </location>
</feature>
<dbReference type="PROSITE" id="PS51192">
    <property type="entry name" value="HELICASE_ATP_BIND_1"/>
    <property type="match status" value="1"/>
</dbReference>
<dbReference type="InterPro" id="IPR027417">
    <property type="entry name" value="P-loop_NTPase"/>
</dbReference>
<keyword evidence="5" id="KW-0347">Helicase</keyword>
<dbReference type="InterPro" id="IPR059027">
    <property type="entry name" value="DD_DDX21-DDX50"/>
</dbReference>
<dbReference type="InterPro" id="IPR036875">
    <property type="entry name" value="Znf_CCHC_sf"/>
</dbReference>
<feature type="domain" description="Helicase ATP-binding" evidence="14">
    <location>
        <begin position="172"/>
        <end position="350"/>
    </location>
</feature>
<feature type="compositionally biased region" description="Low complexity" evidence="12">
    <location>
        <begin position="766"/>
        <end position="786"/>
    </location>
</feature>
<dbReference type="EMBL" id="CM026422">
    <property type="protein sequence ID" value="KAG0585956.1"/>
    <property type="molecule type" value="Genomic_DNA"/>
</dbReference>
<dbReference type="SUPFAM" id="SSF57756">
    <property type="entry name" value="Retrovirus zinc finger-like domains"/>
    <property type="match status" value="1"/>
</dbReference>
<keyword evidence="7" id="KW-0694">RNA-binding</keyword>
<dbReference type="PANTHER" id="PTHR47959">
    <property type="entry name" value="ATP-DEPENDENT RNA HELICASE RHLE-RELATED"/>
    <property type="match status" value="1"/>
</dbReference>
<dbReference type="Pfam" id="PF08152">
    <property type="entry name" value="GUCT"/>
    <property type="match status" value="1"/>
</dbReference>
<reference evidence="17" key="1">
    <citation type="submission" date="2020-06" db="EMBL/GenBank/DDBJ databases">
        <title>WGS assembly of Ceratodon purpureus strain R40.</title>
        <authorList>
            <person name="Carey S.B."/>
            <person name="Jenkins J."/>
            <person name="Shu S."/>
            <person name="Lovell J.T."/>
            <person name="Sreedasyam A."/>
            <person name="Maumus F."/>
            <person name="Tiley G.P."/>
            <person name="Fernandez-Pozo N."/>
            <person name="Barry K."/>
            <person name="Chen C."/>
            <person name="Wang M."/>
            <person name="Lipzen A."/>
            <person name="Daum C."/>
            <person name="Saski C.A."/>
            <person name="Payton A.C."/>
            <person name="Mcbreen J.C."/>
            <person name="Conrad R.E."/>
            <person name="Kollar L.M."/>
            <person name="Olsson S."/>
            <person name="Huttunen S."/>
            <person name="Landis J.B."/>
            <person name="Wickett N.J."/>
            <person name="Johnson M.G."/>
            <person name="Rensing S.A."/>
            <person name="Grimwood J."/>
            <person name="Schmutz J."/>
            <person name="Mcdaniel S.F."/>
        </authorList>
    </citation>
    <scope>NUCLEOTIDE SEQUENCE</scope>
    <source>
        <strain evidence="17">R40</strain>
    </source>
</reference>
<evidence type="ECO:0000256" key="7">
    <source>
        <dbReference type="ARBA" id="ARBA00022884"/>
    </source>
</evidence>
<dbReference type="Proteomes" id="UP000822688">
    <property type="component" value="Chromosome 2"/>
</dbReference>
<dbReference type="SUPFAM" id="SSF52540">
    <property type="entry name" value="P-loop containing nucleoside triphosphate hydrolases"/>
    <property type="match status" value="1"/>
</dbReference>
<dbReference type="Pfam" id="PF26142">
    <property type="entry name" value="DD_DDX21-DDX50"/>
    <property type="match status" value="1"/>
</dbReference>
<sequence>MAAIVGAPSLCTAGVVAEKAAGVGAAGSALGGERVRVKLPRGVVCGGKVGLQVVAQAVQRDGRSQQQGEKPWDSQRGMFLPSESGTETSAVATDFVVAEKGRSGSFGYSRGTESEEDESDVDEDVEVLRVDSQAMQDGDELAISRLGIPEAVVEALAKRGISQLFPIQRAVLEPAMQGKDLIARAKTGTGKTLAFGIPIINNILRENEENRSGRRSGRAPRALVLAPTRELAKQVEREFMESAPMLSTICVYGGVPISTQQRQLTRGVDIAVGTPGRIIDLINRGSLHLEEVRFLVLDEADQMLAVGFEEDVEQILEQMPNQRQSMLFSATMPTWVKKLSRKYLNNALTIDLVGESDEKLADRIKLFAVSTVPQAKRSILNDLISVYGKGGKTIVFTQTKRDADDVASAMGRILGCEALHGDITQNQREKTLASFRDGNFSVLVATDVAARGLDIPNVDLVIHYEIPNDPETFVHRSGRTGRAGKAGSAILMYSDRQFRTMKLIERDVGCKFTKISPPRVEDVLRASSESATEVIKRVHPEVAQVFMSTAEELLKEQGPTAFAAALAHLAGFTQLPASRSLITHEEGLTTLRLVRPKTSRPMTPRVVMGVLSDIWQTAADKVGKIKIVDDPKTDGAVFDLPEDVAKALLEKPTPQGEVIDICKSLPRLEEYEFGGSERGGDMYGRFSRGGGSGGRGSFSSGRGGRGSFSSGRGGGRGGSDGFRDNDRFGGRGGGDRFSSDRFSSDRFSSDRFSSDRSSERGRFSSDRSSSVDRFNGGRLPGRSSSGRVDDWSRRSSPSESDSFSSGSFGRSDRGSFGGTCFICNKPGHRATDCPERR</sequence>
<keyword evidence="3" id="KW-0547">Nucleotide-binding</keyword>
<dbReference type="EC" id="3.6.4.13" evidence="2"/>
<dbReference type="GO" id="GO:0006950">
    <property type="term" value="P:response to stress"/>
    <property type="evidence" value="ECO:0007669"/>
    <property type="project" value="UniProtKB-ARBA"/>
</dbReference>
<dbReference type="InterPro" id="IPR001878">
    <property type="entry name" value="Znf_CCHC"/>
</dbReference>
<evidence type="ECO:0000256" key="8">
    <source>
        <dbReference type="ARBA" id="ARBA00022946"/>
    </source>
</evidence>
<comment type="caution">
    <text evidence="17">The sequence shown here is derived from an EMBL/GenBank/DDBJ whole genome shotgun (WGS) entry which is preliminary data.</text>
</comment>
<evidence type="ECO:0000259" key="13">
    <source>
        <dbReference type="PROSITE" id="PS50158"/>
    </source>
</evidence>
<keyword evidence="10" id="KW-0863">Zinc-finger</keyword>
<feature type="compositionally biased region" description="Gly residues" evidence="12">
    <location>
        <begin position="687"/>
        <end position="720"/>
    </location>
</feature>
<dbReference type="InterPro" id="IPR012562">
    <property type="entry name" value="GUCT"/>
</dbReference>
<feature type="region of interest" description="Disordered" evidence="12">
    <location>
        <begin position="673"/>
        <end position="819"/>
    </location>
</feature>
<evidence type="ECO:0000256" key="2">
    <source>
        <dbReference type="ARBA" id="ARBA00012552"/>
    </source>
</evidence>
<dbReference type="GO" id="GO:0005829">
    <property type="term" value="C:cytosol"/>
    <property type="evidence" value="ECO:0007669"/>
    <property type="project" value="TreeGrafter"/>
</dbReference>
<dbReference type="Pfam" id="PF00270">
    <property type="entry name" value="DEAD"/>
    <property type="match status" value="1"/>
</dbReference>
<dbReference type="Gene3D" id="3.40.50.300">
    <property type="entry name" value="P-loop containing nucleotide triphosphate hydrolases"/>
    <property type="match status" value="2"/>
</dbReference>
<keyword evidence="6" id="KW-0067">ATP-binding</keyword>
<dbReference type="GO" id="GO:0016787">
    <property type="term" value="F:hydrolase activity"/>
    <property type="evidence" value="ECO:0007669"/>
    <property type="project" value="UniProtKB-KW"/>
</dbReference>
<dbReference type="Pfam" id="PF00098">
    <property type="entry name" value="zf-CCHC"/>
    <property type="match status" value="1"/>
</dbReference>
<dbReference type="PROSITE" id="PS51194">
    <property type="entry name" value="HELICASE_CTER"/>
    <property type="match status" value="1"/>
</dbReference>
<dbReference type="AlphaFoldDB" id="A0A8T0IT51"/>